<keyword evidence="1" id="KW-0067">ATP-binding</keyword>
<accession>A0A0A9YY89</accession>
<reference evidence="1" key="2">
    <citation type="submission" date="2014-07" db="EMBL/GenBank/DDBJ databases">
        <authorList>
            <person name="Hull J."/>
        </authorList>
    </citation>
    <scope>NUCLEOTIDE SEQUENCE</scope>
</reference>
<gene>
    <name evidence="1" type="primary">addA_0</name>
    <name evidence="1" type="ORF">CM83_10727</name>
    <name evidence="2" type="ORF">g.70240</name>
</gene>
<reference evidence="1" key="1">
    <citation type="journal article" date="2014" name="PLoS ONE">
        <title>Transcriptome-Based Identification of ABC Transporters in the Western Tarnished Plant Bug Lygus hesperus.</title>
        <authorList>
            <person name="Hull J.J."/>
            <person name="Chaney K."/>
            <person name="Geib S.M."/>
            <person name="Fabrick J.A."/>
            <person name="Brent C.S."/>
            <person name="Walsh D."/>
            <person name="Lavine L.C."/>
        </authorList>
    </citation>
    <scope>NUCLEOTIDE SEQUENCE</scope>
</reference>
<reference evidence="2" key="3">
    <citation type="journal article" date="2016" name="Gigascience">
        <title>De novo construction of an expanded transcriptome assembly for the western tarnished plant bug, Lygus hesperus.</title>
        <authorList>
            <person name="Tassone E.E."/>
            <person name="Geib S.M."/>
            <person name="Hall B."/>
            <person name="Fabrick J.A."/>
            <person name="Brent C.S."/>
            <person name="Hull J.J."/>
        </authorList>
    </citation>
    <scope>NUCLEOTIDE SEQUENCE</scope>
</reference>
<proteinExistence type="predicted"/>
<keyword evidence="1" id="KW-0547">Nucleotide-binding</keyword>
<keyword evidence="1" id="KW-0347">Helicase</keyword>
<dbReference type="AlphaFoldDB" id="A0A0A9YY89"/>
<sequence>MDIVSSLVQAQDIMATAEEHIIHAIEVAEEVSGGEVSNFSDLKGWIRIFSALIFGLVEEFINEIWGDEEPVQEAAVDVKVGDAPVDAQEDEYPQVPIDEEPEYSDELITSAINNLIEYGASIVDSLNWIAEWPHNLLNSQPNSGK</sequence>
<evidence type="ECO:0000313" key="1">
    <source>
        <dbReference type="EMBL" id="JAG36576.1"/>
    </source>
</evidence>
<name>A0A0A9YY89_LYGHE</name>
<dbReference type="EMBL" id="GBHO01007028">
    <property type="protein sequence ID" value="JAG36576.1"/>
    <property type="molecule type" value="Transcribed_RNA"/>
</dbReference>
<dbReference type="GO" id="GO:0004386">
    <property type="term" value="F:helicase activity"/>
    <property type="evidence" value="ECO:0007669"/>
    <property type="project" value="UniProtKB-KW"/>
</dbReference>
<dbReference type="EMBL" id="GDHC01015047">
    <property type="protein sequence ID" value="JAQ03582.1"/>
    <property type="molecule type" value="Transcribed_RNA"/>
</dbReference>
<evidence type="ECO:0000313" key="2">
    <source>
        <dbReference type="EMBL" id="JAQ03582.1"/>
    </source>
</evidence>
<organism evidence="1">
    <name type="scientific">Lygus hesperus</name>
    <name type="common">Western plant bug</name>
    <dbReference type="NCBI Taxonomy" id="30085"/>
    <lineage>
        <taxon>Eukaryota</taxon>
        <taxon>Metazoa</taxon>
        <taxon>Ecdysozoa</taxon>
        <taxon>Arthropoda</taxon>
        <taxon>Hexapoda</taxon>
        <taxon>Insecta</taxon>
        <taxon>Pterygota</taxon>
        <taxon>Neoptera</taxon>
        <taxon>Paraneoptera</taxon>
        <taxon>Hemiptera</taxon>
        <taxon>Heteroptera</taxon>
        <taxon>Panheteroptera</taxon>
        <taxon>Cimicomorpha</taxon>
        <taxon>Miridae</taxon>
        <taxon>Mirini</taxon>
        <taxon>Lygus</taxon>
    </lineage>
</organism>
<protein>
    <submittedName>
        <fullName evidence="1">ATP-dependent helicase/nuclease subunit A</fullName>
    </submittedName>
</protein>
<keyword evidence="1" id="KW-0378">Hydrolase</keyword>